<dbReference type="Proteomes" id="UP000027439">
    <property type="component" value="Unassembled WGS sequence"/>
</dbReference>
<dbReference type="NCBIfam" id="TIGR01840">
    <property type="entry name" value="esterase_phb"/>
    <property type="match status" value="1"/>
</dbReference>
<gene>
    <name evidence="4" type="ORF">BG57_06030</name>
    <name evidence="3" type="ORF">GCM10010985_13890</name>
</gene>
<dbReference type="RefSeq" id="WP_035966064.1">
    <property type="nucleotide sequence ID" value="NZ_BMEG01000002.1"/>
</dbReference>
<keyword evidence="1" id="KW-0732">Signal</keyword>
<evidence type="ECO:0000313" key="6">
    <source>
        <dbReference type="Proteomes" id="UP000597138"/>
    </source>
</evidence>
<evidence type="ECO:0000256" key="2">
    <source>
        <dbReference type="ARBA" id="ARBA00022801"/>
    </source>
</evidence>
<dbReference type="InterPro" id="IPR050955">
    <property type="entry name" value="Plant_Biomass_Hydrol_Est"/>
</dbReference>
<reference evidence="4 5" key="2">
    <citation type="submission" date="2014-03" db="EMBL/GenBank/DDBJ databases">
        <title>Draft Genome Sequences of Four Burkholderia Strains.</title>
        <authorList>
            <person name="Liu X.Y."/>
            <person name="Li C.X."/>
            <person name="Xu J.H."/>
        </authorList>
    </citation>
    <scope>NUCLEOTIDE SEQUENCE [LARGE SCALE GENOMIC DNA]</scope>
    <source>
        <strain evidence="4 5">R27</strain>
    </source>
</reference>
<dbReference type="GO" id="GO:0016787">
    <property type="term" value="F:hydrolase activity"/>
    <property type="evidence" value="ECO:0007669"/>
    <property type="project" value="UniProtKB-KW"/>
</dbReference>
<keyword evidence="6" id="KW-1185">Reference proteome</keyword>
<dbReference type="STRING" id="1071679.BG57_06030"/>
<keyword evidence="2" id="KW-0378">Hydrolase</keyword>
<organism evidence="4 5">
    <name type="scientific">Caballeronia grimmiae</name>
    <dbReference type="NCBI Taxonomy" id="1071679"/>
    <lineage>
        <taxon>Bacteria</taxon>
        <taxon>Pseudomonadati</taxon>
        <taxon>Pseudomonadota</taxon>
        <taxon>Betaproteobacteria</taxon>
        <taxon>Burkholderiales</taxon>
        <taxon>Burkholderiaceae</taxon>
        <taxon>Caballeronia</taxon>
    </lineage>
</organism>
<dbReference type="SUPFAM" id="SSF53474">
    <property type="entry name" value="alpha/beta-Hydrolases"/>
    <property type="match status" value="1"/>
</dbReference>
<evidence type="ECO:0000256" key="1">
    <source>
        <dbReference type="ARBA" id="ARBA00022729"/>
    </source>
</evidence>
<protein>
    <submittedName>
        <fullName evidence="4">Esterase</fullName>
    </submittedName>
</protein>
<comment type="caution">
    <text evidence="4">The sequence shown here is derived from an EMBL/GenBank/DDBJ whole genome shotgun (WGS) entry which is preliminary data.</text>
</comment>
<evidence type="ECO:0000313" key="5">
    <source>
        <dbReference type="Proteomes" id="UP000027439"/>
    </source>
</evidence>
<dbReference type="OrthoDB" id="9767239at2"/>
<dbReference type="InterPro" id="IPR029058">
    <property type="entry name" value="AB_hydrolase_fold"/>
</dbReference>
<reference evidence="3" key="1">
    <citation type="journal article" date="2014" name="Int. J. Syst. Evol. Microbiol.">
        <title>Complete genome of a new Firmicutes species belonging to the dominant human colonic microbiota ('Ruminococcus bicirculans') reveals two chromosomes and a selective capacity to utilize plant glucans.</title>
        <authorList>
            <consortium name="NISC Comparative Sequencing Program"/>
            <person name="Wegmann U."/>
            <person name="Louis P."/>
            <person name="Goesmann A."/>
            <person name="Henrissat B."/>
            <person name="Duncan S.H."/>
            <person name="Flint H.J."/>
        </authorList>
    </citation>
    <scope>NUCLEOTIDE SEQUENCE</scope>
    <source>
        <strain evidence="3">CGMCC 1.11013</strain>
    </source>
</reference>
<dbReference type="eggNOG" id="COG3509">
    <property type="taxonomic scope" value="Bacteria"/>
</dbReference>
<dbReference type="Gene3D" id="3.40.50.1820">
    <property type="entry name" value="alpha/beta hydrolase"/>
    <property type="match status" value="1"/>
</dbReference>
<name>A0A069PB32_9BURK</name>
<dbReference type="EMBL" id="JFHE01000013">
    <property type="protein sequence ID" value="KDR34511.1"/>
    <property type="molecule type" value="Genomic_DNA"/>
</dbReference>
<dbReference type="PANTHER" id="PTHR43037:SF1">
    <property type="entry name" value="BLL1128 PROTEIN"/>
    <property type="match status" value="1"/>
</dbReference>
<accession>A0A069PB32</accession>
<dbReference type="GO" id="GO:0005576">
    <property type="term" value="C:extracellular region"/>
    <property type="evidence" value="ECO:0007669"/>
    <property type="project" value="InterPro"/>
</dbReference>
<reference evidence="3" key="4">
    <citation type="submission" date="2024-05" db="EMBL/GenBank/DDBJ databases">
        <authorList>
            <person name="Sun Q."/>
            <person name="Zhou Y."/>
        </authorList>
    </citation>
    <scope>NUCLEOTIDE SEQUENCE</scope>
    <source>
        <strain evidence="3">CGMCC 1.11013</strain>
    </source>
</reference>
<reference evidence="6" key="3">
    <citation type="journal article" date="2019" name="Int. J. Syst. Evol. Microbiol.">
        <title>The Global Catalogue of Microorganisms (GCM) 10K type strain sequencing project: providing services to taxonomists for standard genome sequencing and annotation.</title>
        <authorList>
            <consortium name="The Broad Institute Genomics Platform"/>
            <consortium name="The Broad Institute Genome Sequencing Center for Infectious Disease"/>
            <person name="Wu L."/>
            <person name="Ma J."/>
        </authorList>
    </citation>
    <scope>NUCLEOTIDE SEQUENCE [LARGE SCALE GENOMIC DNA]</scope>
    <source>
        <strain evidence="6">CGMCC 1.11013</strain>
    </source>
</reference>
<dbReference type="Proteomes" id="UP000597138">
    <property type="component" value="Unassembled WGS sequence"/>
</dbReference>
<sequence>MSKSLTKVWLRGLRRLVAGQVDLKPLPKPRAATKPVRAKTVKSNIKPGTATKTTVSPRTLARPEVRESRVRPRASAWARGKWDRSYHSAPPTAGRFVNHLSYALYMPPKATLGKLPLVVMLHGCQQTADEFAQGTRMNLLADKYGFAVLYPEQSKHEHPHRCWHWYDDSSGAGGGEAASIVSLINAVIAKHDFDAERIYLAGMSAGAGLSAMLAVRYPQLFAAVGLHSGVVFGEATSAIGAMDVMRRGSRSDPVALIDAAVDVRDYPGMPAVIVHGELDSVVTSANADQLTKQFLRLNGFIDAAGNRRAGDVREETQDDGVVRDYFKNGRRVVKTSIVRGLGHSWAGGDDTVAFHSSKGRDSAALMWEFFKHQRRSKEAAQAAFVA</sequence>
<dbReference type="EMBL" id="BMEG01000002">
    <property type="protein sequence ID" value="GGD61041.1"/>
    <property type="molecule type" value="Genomic_DNA"/>
</dbReference>
<dbReference type="Pfam" id="PF10503">
    <property type="entry name" value="Esterase_PHB"/>
    <property type="match status" value="1"/>
</dbReference>
<dbReference type="InterPro" id="IPR010126">
    <property type="entry name" value="Esterase_phb"/>
</dbReference>
<evidence type="ECO:0000313" key="3">
    <source>
        <dbReference type="EMBL" id="GGD61041.1"/>
    </source>
</evidence>
<dbReference type="AlphaFoldDB" id="A0A069PB32"/>
<evidence type="ECO:0000313" key="4">
    <source>
        <dbReference type="EMBL" id="KDR34511.1"/>
    </source>
</evidence>
<dbReference type="PANTHER" id="PTHR43037">
    <property type="entry name" value="UNNAMED PRODUCT-RELATED"/>
    <property type="match status" value="1"/>
</dbReference>
<proteinExistence type="predicted"/>